<dbReference type="InterPro" id="IPR029068">
    <property type="entry name" value="Glyas_Bleomycin-R_OHBP_Dase"/>
</dbReference>
<gene>
    <name evidence="2" type="ORF">SCNU_15414</name>
</gene>
<keyword evidence="3" id="KW-1185">Reference proteome</keyword>
<dbReference type="eggNOG" id="ENOG5031W1Y">
    <property type="taxonomic scope" value="Bacteria"/>
</dbReference>
<evidence type="ECO:0000259" key="1">
    <source>
        <dbReference type="PROSITE" id="PS51819"/>
    </source>
</evidence>
<dbReference type="OrthoDB" id="9795306at2"/>
<dbReference type="SUPFAM" id="SSF54593">
    <property type="entry name" value="Glyoxalase/Bleomycin resistance protein/Dihydroxybiphenyl dioxygenase"/>
    <property type="match status" value="1"/>
</dbReference>
<dbReference type="RefSeq" id="WP_009680279.1">
    <property type="nucleotide sequence ID" value="NZ_AEUD01000014.1"/>
</dbReference>
<dbReference type="STRING" id="644548.SCNU_15414"/>
<dbReference type="Proteomes" id="UP000035065">
    <property type="component" value="Unassembled WGS sequence"/>
</dbReference>
<protein>
    <recommendedName>
        <fullName evidence="1">VOC domain-containing protein</fullName>
    </recommendedName>
</protein>
<evidence type="ECO:0000313" key="3">
    <source>
        <dbReference type="Proteomes" id="UP000035065"/>
    </source>
</evidence>
<comment type="caution">
    <text evidence="2">The sequence shown here is derived from an EMBL/GenBank/DDBJ whole genome shotgun (WGS) entry which is preliminary data.</text>
</comment>
<dbReference type="AlphaFoldDB" id="F1YMJ8"/>
<dbReference type="Gene3D" id="3.10.180.10">
    <property type="entry name" value="2,3-Dihydroxybiphenyl 1,2-Dioxygenase, domain 1"/>
    <property type="match status" value="1"/>
</dbReference>
<reference evidence="2 3" key="1">
    <citation type="journal article" date="2011" name="J. Bacteriol.">
        <title>Draft Genome Sequence of Gordonia neofelifaecis NRRL B-59395, a Cholesterol-Degrading Actinomycete.</title>
        <authorList>
            <person name="Ge F."/>
            <person name="Li W."/>
            <person name="Chen G."/>
            <person name="Liu Y."/>
            <person name="Zhang G."/>
            <person name="Yong B."/>
            <person name="Wang Q."/>
            <person name="Wang N."/>
            <person name="Huang Z."/>
            <person name="Li W."/>
            <person name="Wang J."/>
            <person name="Wu C."/>
            <person name="Xie Q."/>
            <person name="Liu G."/>
        </authorList>
    </citation>
    <scope>NUCLEOTIDE SEQUENCE [LARGE SCALE GENOMIC DNA]</scope>
    <source>
        <strain evidence="2 3">NRRL B-59395</strain>
    </source>
</reference>
<proteinExistence type="predicted"/>
<dbReference type="Pfam" id="PF18029">
    <property type="entry name" value="Glyoxalase_6"/>
    <property type="match status" value="1"/>
</dbReference>
<dbReference type="EMBL" id="AEUD01000014">
    <property type="protein sequence ID" value="EGD54123.1"/>
    <property type="molecule type" value="Genomic_DNA"/>
</dbReference>
<evidence type="ECO:0000313" key="2">
    <source>
        <dbReference type="EMBL" id="EGD54123.1"/>
    </source>
</evidence>
<feature type="domain" description="VOC" evidence="1">
    <location>
        <begin position="5"/>
        <end position="115"/>
    </location>
</feature>
<name>F1YMJ8_9ACTN</name>
<dbReference type="InterPro" id="IPR041581">
    <property type="entry name" value="Glyoxalase_6"/>
</dbReference>
<organism evidence="2 3">
    <name type="scientific">Gordonia neofelifaecis NRRL B-59395</name>
    <dbReference type="NCBI Taxonomy" id="644548"/>
    <lineage>
        <taxon>Bacteria</taxon>
        <taxon>Bacillati</taxon>
        <taxon>Actinomycetota</taxon>
        <taxon>Actinomycetes</taxon>
        <taxon>Mycobacteriales</taxon>
        <taxon>Gordoniaceae</taxon>
        <taxon>Gordonia</taxon>
    </lineage>
</organism>
<dbReference type="InterPro" id="IPR037523">
    <property type="entry name" value="VOC_core"/>
</dbReference>
<accession>F1YMJ8</accession>
<sequence length="120" mass="13476">MLVLKTDWPCVLFAGDVEQLAQFWQRALHLSLGRQRDNQVELVNDGQRVLMVIRRVMPPRPRVRIRLTAFDARDVGAAVERLVRLGASTQKGPYSTAGRATVTDPHGNIIEITTTNMPQT</sequence>
<dbReference type="PROSITE" id="PS51819">
    <property type="entry name" value="VOC"/>
    <property type="match status" value="1"/>
</dbReference>